<dbReference type="PANTHER" id="PTHR37422:SF13">
    <property type="entry name" value="LIPOPOLYSACCHARIDE BIOSYNTHESIS PROTEIN PA4999-RELATED"/>
    <property type="match status" value="1"/>
</dbReference>
<feature type="transmembrane region" description="Helical" evidence="5">
    <location>
        <begin position="100"/>
        <end position="121"/>
    </location>
</feature>
<keyword evidence="3 5" id="KW-1133">Transmembrane helix</keyword>
<feature type="transmembrane region" description="Helical" evidence="5">
    <location>
        <begin position="75"/>
        <end position="94"/>
    </location>
</feature>
<feature type="transmembrane region" description="Helical" evidence="5">
    <location>
        <begin position="260"/>
        <end position="281"/>
    </location>
</feature>
<feature type="transmembrane region" description="Helical" evidence="5">
    <location>
        <begin position="379"/>
        <end position="399"/>
    </location>
</feature>
<feature type="transmembrane region" description="Helical" evidence="5">
    <location>
        <begin position="20"/>
        <end position="40"/>
    </location>
</feature>
<protein>
    <submittedName>
        <fullName evidence="7">O-antigen ligase family protein</fullName>
    </submittedName>
</protein>
<sequence>MTAYALRDVFGQQGRASRTLVFRLFLITACVLIATAPIYWLPGIPLPVMAAVKNAAFFGAVGLAILVSGMRFIQLGIAFPFIVAATLNFIAFQINGSAEYATYQALSFLAPMAWVLAICSLRREQVALLLKYLPLPLGLIALAVAYAFLAKFGAVPDFRPPAEGLQLQERQLSGFQRMATSTVGFHFTRTGWGTGSGMALILLGTILIGRNRQWLGLAVLTLAVLAPAAMGGRGAALGAMAAFALAVLTMRQLGSLRILLVPGMVLLPVLATDYLVSAGILSERFFNIQSNSDWFVVVDQATTGRLTTWITGIETFAANPVVGGGVEASWTYRQSGEILAVHNAWLAFLSEGGLMAFLPAVFIFLWASRVILRVNEFRPLITFVVVISMVEPGVMFGSFGNQVSIWTAVGLAMHTIRK</sequence>
<feature type="transmembrane region" description="Helical" evidence="5">
    <location>
        <begin position="214"/>
        <end position="230"/>
    </location>
</feature>
<evidence type="ECO:0000256" key="5">
    <source>
        <dbReference type="SAM" id="Phobius"/>
    </source>
</evidence>
<evidence type="ECO:0000256" key="4">
    <source>
        <dbReference type="ARBA" id="ARBA00023136"/>
    </source>
</evidence>
<comment type="subcellular location">
    <subcellularLocation>
        <location evidence="1">Membrane</location>
        <topology evidence="1">Multi-pass membrane protein</topology>
    </subcellularLocation>
</comment>
<dbReference type="Pfam" id="PF04932">
    <property type="entry name" value="Wzy_C"/>
    <property type="match status" value="1"/>
</dbReference>
<organism evidence="7 8">
    <name type="scientific">Glycocaulis abyssi</name>
    <dbReference type="NCBI Taxonomy" id="1433403"/>
    <lineage>
        <taxon>Bacteria</taxon>
        <taxon>Pseudomonadati</taxon>
        <taxon>Pseudomonadota</taxon>
        <taxon>Alphaproteobacteria</taxon>
        <taxon>Maricaulales</taxon>
        <taxon>Maricaulaceae</taxon>
        <taxon>Glycocaulis</taxon>
    </lineage>
</organism>
<accession>A0ABV9NDT9</accession>
<name>A0ABV9NDT9_9PROT</name>
<dbReference type="EMBL" id="JBHSGQ010000015">
    <property type="protein sequence ID" value="MFC4726496.1"/>
    <property type="molecule type" value="Genomic_DNA"/>
</dbReference>
<proteinExistence type="predicted"/>
<keyword evidence="7" id="KW-0436">Ligase</keyword>
<keyword evidence="4 5" id="KW-0472">Membrane</keyword>
<evidence type="ECO:0000256" key="3">
    <source>
        <dbReference type="ARBA" id="ARBA00022989"/>
    </source>
</evidence>
<dbReference type="InterPro" id="IPR051533">
    <property type="entry name" value="WaaL-like"/>
</dbReference>
<dbReference type="InterPro" id="IPR007016">
    <property type="entry name" value="O-antigen_ligase-rel_domated"/>
</dbReference>
<dbReference type="Proteomes" id="UP001596024">
    <property type="component" value="Unassembled WGS sequence"/>
</dbReference>
<evidence type="ECO:0000256" key="1">
    <source>
        <dbReference type="ARBA" id="ARBA00004141"/>
    </source>
</evidence>
<reference evidence="8" key="1">
    <citation type="journal article" date="2019" name="Int. J. Syst. Evol. Microbiol.">
        <title>The Global Catalogue of Microorganisms (GCM) 10K type strain sequencing project: providing services to taxonomists for standard genome sequencing and annotation.</title>
        <authorList>
            <consortium name="The Broad Institute Genomics Platform"/>
            <consortium name="The Broad Institute Genome Sequencing Center for Infectious Disease"/>
            <person name="Wu L."/>
            <person name="Ma J."/>
        </authorList>
    </citation>
    <scope>NUCLEOTIDE SEQUENCE [LARGE SCALE GENOMIC DNA]</scope>
    <source>
        <strain evidence="8">CCUG 62981</strain>
    </source>
</reference>
<evidence type="ECO:0000256" key="2">
    <source>
        <dbReference type="ARBA" id="ARBA00022692"/>
    </source>
</evidence>
<comment type="caution">
    <text evidence="7">The sequence shown here is derived from an EMBL/GenBank/DDBJ whole genome shotgun (WGS) entry which is preliminary data.</text>
</comment>
<evidence type="ECO:0000259" key="6">
    <source>
        <dbReference type="Pfam" id="PF04932"/>
    </source>
</evidence>
<keyword evidence="8" id="KW-1185">Reference proteome</keyword>
<dbReference type="GO" id="GO:0016874">
    <property type="term" value="F:ligase activity"/>
    <property type="evidence" value="ECO:0007669"/>
    <property type="project" value="UniProtKB-KW"/>
</dbReference>
<dbReference type="RefSeq" id="WP_371394311.1">
    <property type="nucleotide sequence ID" value="NZ_CP163421.1"/>
</dbReference>
<feature type="transmembrane region" description="Helical" evidence="5">
    <location>
        <begin position="128"/>
        <end position="149"/>
    </location>
</feature>
<keyword evidence="2 5" id="KW-0812">Transmembrane</keyword>
<feature type="domain" description="O-antigen ligase-related" evidence="6">
    <location>
        <begin position="219"/>
        <end position="358"/>
    </location>
</feature>
<evidence type="ECO:0000313" key="7">
    <source>
        <dbReference type="EMBL" id="MFC4726496.1"/>
    </source>
</evidence>
<feature type="transmembrane region" description="Helical" evidence="5">
    <location>
        <begin position="46"/>
        <end position="68"/>
    </location>
</feature>
<dbReference type="PANTHER" id="PTHR37422">
    <property type="entry name" value="TEICHURONIC ACID BIOSYNTHESIS PROTEIN TUAE"/>
    <property type="match status" value="1"/>
</dbReference>
<feature type="transmembrane region" description="Helical" evidence="5">
    <location>
        <begin position="344"/>
        <end position="367"/>
    </location>
</feature>
<feature type="transmembrane region" description="Helical" evidence="5">
    <location>
        <begin position="190"/>
        <end position="207"/>
    </location>
</feature>
<evidence type="ECO:0000313" key="8">
    <source>
        <dbReference type="Proteomes" id="UP001596024"/>
    </source>
</evidence>
<gene>
    <name evidence="7" type="ORF">ACFPB0_14490</name>
</gene>